<feature type="domain" description="DSBA-like thioredoxin" evidence="3">
    <location>
        <begin position="33"/>
        <end position="226"/>
    </location>
</feature>
<dbReference type="GO" id="GO:0018845">
    <property type="term" value="F:2-hydroxychromene-2-carboxylate isomerase activity"/>
    <property type="evidence" value="ECO:0007669"/>
    <property type="project" value="InterPro"/>
</dbReference>
<feature type="active site" description="Nucleophile" evidence="2">
    <location>
        <position position="41"/>
    </location>
</feature>
<dbReference type="InterPro" id="IPR036249">
    <property type="entry name" value="Thioredoxin-like_sf"/>
</dbReference>
<dbReference type="InterPro" id="IPR001853">
    <property type="entry name" value="DSBA-like_thioredoxin_dom"/>
</dbReference>
<dbReference type="GO" id="GO:0004602">
    <property type="term" value="F:glutathione peroxidase activity"/>
    <property type="evidence" value="ECO:0007669"/>
    <property type="project" value="TreeGrafter"/>
</dbReference>
<reference evidence="4" key="1">
    <citation type="submission" date="2020-10" db="EMBL/GenBank/DDBJ databases">
        <title>High-Quality Genome Resource of Clonostachys rosea strain S41 by Oxford Nanopore Long-Read Sequencing.</title>
        <authorList>
            <person name="Wang H."/>
        </authorList>
    </citation>
    <scope>NUCLEOTIDE SEQUENCE</scope>
    <source>
        <strain evidence="4">S41</strain>
    </source>
</reference>
<name>A0A8H7N5A1_BIOOC</name>
<dbReference type="CDD" id="cd03022">
    <property type="entry name" value="DsbA_HCCA_Iso"/>
    <property type="match status" value="1"/>
</dbReference>
<dbReference type="Pfam" id="PF01323">
    <property type="entry name" value="DSBA"/>
    <property type="match status" value="1"/>
</dbReference>
<dbReference type="PANTHER" id="PTHR42943:SF13">
    <property type="entry name" value="GLUTATHIONE S-TRANSFERASE KAPPA-RELATED"/>
    <property type="match status" value="1"/>
</dbReference>
<dbReference type="PIRSF" id="PIRSF006386">
    <property type="entry name" value="HCCAis_GSTk"/>
    <property type="match status" value="1"/>
</dbReference>
<dbReference type="GO" id="GO:0004364">
    <property type="term" value="F:glutathione transferase activity"/>
    <property type="evidence" value="ECO:0007669"/>
    <property type="project" value="UniProtKB-UniRule"/>
</dbReference>
<dbReference type="AlphaFoldDB" id="A0A8H7N5A1"/>
<comment type="similarity">
    <text evidence="1">Belongs to the GST superfamily. Kappa family.</text>
</comment>
<dbReference type="SUPFAM" id="SSF52833">
    <property type="entry name" value="Thioredoxin-like"/>
    <property type="match status" value="1"/>
</dbReference>
<dbReference type="InterPro" id="IPR051924">
    <property type="entry name" value="GST_Kappa/NadH"/>
</dbReference>
<accession>A0A8H7N5A1</accession>
<comment type="catalytic activity">
    <reaction evidence="1">
        <text>RX + glutathione = an S-substituted glutathione + a halide anion + H(+)</text>
        <dbReference type="Rhea" id="RHEA:16437"/>
        <dbReference type="ChEBI" id="CHEBI:15378"/>
        <dbReference type="ChEBI" id="CHEBI:16042"/>
        <dbReference type="ChEBI" id="CHEBI:17792"/>
        <dbReference type="ChEBI" id="CHEBI:57925"/>
        <dbReference type="ChEBI" id="CHEBI:90779"/>
        <dbReference type="EC" id="2.5.1.18"/>
    </reaction>
</comment>
<evidence type="ECO:0000256" key="2">
    <source>
        <dbReference type="PIRSR" id="PIRSR006386-1"/>
    </source>
</evidence>
<dbReference type="GO" id="GO:0005777">
    <property type="term" value="C:peroxisome"/>
    <property type="evidence" value="ECO:0007669"/>
    <property type="project" value="TreeGrafter"/>
</dbReference>
<dbReference type="GO" id="GO:0006749">
    <property type="term" value="P:glutathione metabolic process"/>
    <property type="evidence" value="ECO:0007669"/>
    <property type="project" value="TreeGrafter"/>
</dbReference>
<comment type="caution">
    <text evidence="4">The sequence shown here is derived from an EMBL/GenBank/DDBJ whole genome shotgun (WGS) entry which is preliminary data.</text>
</comment>
<evidence type="ECO:0000256" key="1">
    <source>
        <dbReference type="PIRNR" id="PIRNR006386"/>
    </source>
</evidence>
<evidence type="ECO:0000313" key="4">
    <source>
        <dbReference type="EMBL" id="KAF9747417.1"/>
    </source>
</evidence>
<dbReference type="GO" id="GO:1901170">
    <property type="term" value="P:naphthalene catabolic process"/>
    <property type="evidence" value="ECO:0007669"/>
    <property type="project" value="InterPro"/>
</dbReference>
<gene>
    <name evidence="4" type="ORF">IM811_002751</name>
</gene>
<dbReference type="PANTHER" id="PTHR42943">
    <property type="entry name" value="GLUTATHIONE S-TRANSFERASE KAPPA"/>
    <property type="match status" value="1"/>
</dbReference>
<dbReference type="InterPro" id="IPR044087">
    <property type="entry name" value="NahD-like"/>
</dbReference>
<evidence type="ECO:0000313" key="5">
    <source>
        <dbReference type="Proteomes" id="UP000616885"/>
    </source>
</evidence>
<keyword evidence="1" id="KW-0808">Transferase</keyword>
<dbReference type="EC" id="2.5.1.18" evidence="1"/>
<sequence>MCYPSVAQSTTHTLRQLAVLGREVTMTSQQPVIEYFFSFVSLWSYIGSRRLQLLAQHHNAQIIYKPIDLARVFAVSGGLPVKERSVQRQAYRLLEMDRWTNIRGLPIVKHPKHYPADPSLAHRVLLAAIDELGHDNESVQEFARLGLDTVWADEGNIADPETIMEIANDAGLDGSRLLARAQEERGLAEQEEALSQEAINRSLFGAPTYFYRGEPFWGQDRLELLDGVILSGRPPLSLPGPEALQ</sequence>
<dbReference type="InterPro" id="IPR014440">
    <property type="entry name" value="HCCAis_GSTk"/>
</dbReference>
<dbReference type="EMBL" id="JADCTT010000010">
    <property type="protein sequence ID" value="KAF9747417.1"/>
    <property type="molecule type" value="Genomic_DNA"/>
</dbReference>
<dbReference type="Gene3D" id="3.40.30.10">
    <property type="entry name" value="Glutaredoxin"/>
    <property type="match status" value="1"/>
</dbReference>
<dbReference type="GO" id="GO:0005739">
    <property type="term" value="C:mitochondrion"/>
    <property type="evidence" value="ECO:0007669"/>
    <property type="project" value="TreeGrafter"/>
</dbReference>
<protein>
    <recommendedName>
        <fullName evidence="1">Glutathione S-transferase kappa</fullName>
        <ecNumber evidence="1">2.5.1.18</ecNumber>
    </recommendedName>
</protein>
<evidence type="ECO:0000259" key="3">
    <source>
        <dbReference type="Pfam" id="PF01323"/>
    </source>
</evidence>
<organism evidence="4 5">
    <name type="scientific">Bionectria ochroleuca</name>
    <name type="common">Gliocladium roseum</name>
    <dbReference type="NCBI Taxonomy" id="29856"/>
    <lineage>
        <taxon>Eukaryota</taxon>
        <taxon>Fungi</taxon>
        <taxon>Dikarya</taxon>
        <taxon>Ascomycota</taxon>
        <taxon>Pezizomycotina</taxon>
        <taxon>Sordariomycetes</taxon>
        <taxon>Hypocreomycetidae</taxon>
        <taxon>Hypocreales</taxon>
        <taxon>Bionectriaceae</taxon>
        <taxon>Clonostachys</taxon>
    </lineage>
</organism>
<dbReference type="Proteomes" id="UP000616885">
    <property type="component" value="Unassembled WGS sequence"/>
</dbReference>
<proteinExistence type="inferred from homology"/>